<keyword evidence="4 9" id="KW-0547">Nucleotide-binding</keyword>
<dbReference type="HAMAP" id="MF_00336">
    <property type="entry name" value="BioD"/>
    <property type="match status" value="1"/>
</dbReference>
<comment type="subcellular location">
    <subcellularLocation>
        <location evidence="9">Cytoplasm</location>
    </subcellularLocation>
</comment>
<comment type="function">
    <text evidence="9">Catalyzes a mechanistically unusual reaction, the ATP-dependent insertion of CO2 between the N7 and N8 nitrogen atoms of 7,8-diaminopelargonic acid (DAPA, also called 7,8-diammoniononanoate) to form a ureido ring.</text>
</comment>
<comment type="cofactor">
    <cofactor evidence="9">
        <name>Mg(2+)</name>
        <dbReference type="ChEBI" id="CHEBI:18420"/>
    </cofactor>
</comment>
<reference evidence="10 11" key="1">
    <citation type="submission" date="2019-07" db="EMBL/GenBank/DDBJ databases">
        <authorList>
            <person name="Li J."/>
        </authorList>
    </citation>
    <scope>NUCLEOTIDE SEQUENCE [LARGE SCALE GENOMIC DNA]</scope>
    <source>
        <strain evidence="10 11">TKL69</strain>
    </source>
</reference>
<dbReference type="GO" id="GO:0009102">
    <property type="term" value="P:biotin biosynthetic process"/>
    <property type="evidence" value="ECO:0007669"/>
    <property type="project" value="UniProtKB-UniRule"/>
</dbReference>
<feature type="binding site" evidence="9">
    <location>
        <begin position="175"/>
        <end position="176"/>
    </location>
    <ligand>
        <name>ATP</name>
        <dbReference type="ChEBI" id="CHEBI:30616"/>
    </ligand>
</feature>
<evidence type="ECO:0000256" key="7">
    <source>
        <dbReference type="ARBA" id="ARBA00022842"/>
    </source>
</evidence>
<dbReference type="GO" id="GO:0004141">
    <property type="term" value="F:dethiobiotin synthase activity"/>
    <property type="evidence" value="ECO:0007669"/>
    <property type="project" value="UniProtKB-UniRule"/>
</dbReference>
<dbReference type="Proteomes" id="UP000315215">
    <property type="component" value="Chromosome"/>
</dbReference>
<evidence type="ECO:0000256" key="1">
    <source>
        <dbReference type="ARBA" id="ARBA00022490"/>
    </source>
</evidence>
<dbReference type="GO" id="GO:0005524">
    <property type="term" value="F:ATP binding"/>
    <property type="evidence" value="ECO:0007669"/>
    <property type="project" value="UniProtKB-UniRule"/>
</dbReference>
<keyword evidence="3 9" id="KW-0479">Metal-binding</keyword>
<dbReference type="PANTHER" id="PTHR43210">
    <property type="entry name" value="DETHIOBIOTIN SYNTHETASE"/>
    <property type="match status" value="1"/>
</dbReference>
<evidence type="ECO:0000256" key="9">
    <source>
        <dbReference type="HAMAP-Rule" id="MF_00336"/>
    </source>
</evidence>
<organism evidence="10 11">
    <name type="scientific">Radiobacillus deserti</name>
    <dbReference type="NCBI Taxonomy" id="2594883"/>
    <lineage>
        <taxon>Bacteria</taxon>
        <taxon>Bacillati</taxon>
        <taxon>Bacillota</taxon>
        <taxon>Bacilli</taxon>
        <taxon>Bacillales</taxon>
        <taxon>Bacillaceae</taxon>
        <taxon>Radiobacillus</taxon>
    </lineage>
</organism>
<evidence type="ECO:0000256" key="8">
    <source>
        <dbReference type="ARBA" id="ARBA00047386"/>
    </source>
</evidence>
<comment type="pathway">
    <text evidence="9">Cofactor biosynthesis; biotin biosynthesis; biotin from 7,8-diaminononanoate: step 1/2.</text>
</comment>
<comment type="subunit">
    <text evidence="9">Homodimer.</text>
</comment>
<gene>
    <name evidence="9 10" type="primary">bioD</name>
    <name evidence="10" type="ORF">FN924_04570</name>
</gene>
<keyword evidence="11" id="KW-1185">Reference proteome</keyword>
<accession>A0A516KDM2</accession>
<evidence type="ECO:0000256" key="4">
    <source>
        <dbReference type="ARBA" id="ARBA00022741"/>
    </source>
</evidence>
<dbReference type="RefSeq" id="WP_143892262.1">
    <property type="nucleotide sequence ID" value="NZ_CP041666.1"/>
</dbReference>
<comment type="catalytic activity">
    <reaction evidence="9">
        <text>(7R,8S)-7,8-diammoniononanoate + CO2 + ATP = (4R,5S)-dethiobiotin + ADP + phosphate + 3 H(+)</text>
        <dbReference type="Rhea" id="RHEA:15805"/>
        <dbReference type="ChEBI" id="CHEBI:15378"/>
        <dbReference type="ChEBI" id="CHEBI:16526"/>
        <dbReference type="ChEBI" id="CHEBI:30616"/>
        <dbReference type="ChEBI" id="CHEBI:43474"/>
        <dbReference type="ChEBI" id="CHEBI:149469"/>
        <dbReference type="ChEBI" id="CHEBI:149473"/>
        <dbReference type="ChEBI" id="CHEBI:456216"/>
        <dbReference type="EC" id="6.3.3.3"/>
    </reaction>
</comment>
<dbReference type="PANTHER" id="PTHR43210:SF2">
    <property type="entry name" value="ATP-DEPENDENT DETHIOBIOTIN SYNTHETASE BIOD 2"/>
    <property type="match status" value="1"/>
</dbReference>
<name>A0A516KDM2_9BACI</name>
<keyword evidence="6 9" id="KW-0067">ATP-binding</keyword>
<evidence type="ECO:0000256" key="2">
    <source>
        <dbReference type="ARBA" id="ARBA00022598"/>
    </source>
</evidence>
<feature type="binding site" evidence="9">
    <location>
        <position position="16"/>
    </location>
    <ligand>
        <name>Mg(2+)</name>
        <dbReference type="ChEBI" id="CHEBI:18420"/>
    </ligand>
</feature>
<evidence type="ECO:0000256" key="3">
    <source>
        <dbReference type="ARBA" id="ARBA00022723"/>
    </source>
</evidence>
<keyword evidence="5 9" id="KW-0093">Biotin biosynthesis</keyword>
<dbReference type="Pfam" id="PF13500">
    <property type="entry name" value="AAA_26"/>
    <property type="match status" value="1"/>
</dbReference>
<comment type="catalytic activity">
    <reaction evidence="8">
        <text>(7R,8S)-8-amino-7-(carboxyamino)nonanoate + ATP = (4R,5S)-dethiobiotin + ADP + phosphate + H(+)</text>
        <dbReference type="Rhea" id="RHEA:63684"/>
        <dbReference type="ChEBI" id="CHEBI:15378"/>
        <dbReference type="ChEBI" id="CHEBI:30616"/>
        <dbReference type="ChEBI" id="CHEBI:43474"/>
        <dbReference type="ChEBI" id="CHEBI:149470"/>
        <dbReference type="ChEBI" id="CHEBI:149473"/>
        <dbReference type="ChEBI" id="CHEBI:456216"/>
    </reaction>
</comment>
<protein>
    <recommendedName>
        <fullName evidence="9">ATP-dependent dethiobiotin synthetase BioD</fullName>
        <ecNumber evidence="9">6.3.3.3</ecNumber>
    </recommendedName>
    <alternativeName>
        <fullName evidence="9">DTB synthetase</fullName>
        <shortName evidence="9">DTBS</shortName>
    </alternativeName>
    <alternativeName>
        <fullName evidence="9">Dethiobiotin synthase</fullName>
    </alternativeName>
</protein>
<feature type="binding site" evidence="9">
    <location>
        <position position="114"/>
    </location>
    <ligand>
        <name>Mg(2+)</name>
        <dbReference type="ChEBI" id="CHEBI:18420"/>
    </ligand>
</feature>
<dbReference type="GO" id="GO:0005829">
    <property type="term" value="C:cytosol"/>
    <property type="evidence" value="ECO:0007669"/>
    <property type="project" value="TreeGrafter"/>
</dbReference>
<evidence type="ECO:0000313" key="11">
    <source>
        <dbReference type="Proteomes" id="UP000315215"/>
    </source>
</evidence>
<evidence type="ECO:0000256" key="5">
    <source>
        <dbReference type="ARBA" id="ARBA00022756"/>
    </source>
</evidence>
<dbReference type="NCBIfam" id="TIGR00347">
    <property type="entry name" value="bioD"/>
    <property type="match status" value="1"/>
</dbReference>
<comment type="similarity">
    <text evidence="9">Belongs to the dethiobiotin synthetase family.</text>
</comment>
<dbReference type="AlphaFoldDB" id="A0A516KDM2"/>
<dbReference type="EC" id="6.3.3.3" evidence="9"/>
<keyword evidence="1 9" id="KW-0963">Cytoplasm</keyword>
<dbReference type="Gene3D" id="3.40.50.300">
    <property type="entry name" value="P-loop containing nucleotide triphosphate hydrolases"/>
    <property type="match status" value="1"/>
</dbReference>
<dbReference type="PIRSF" id="PIRSF006755">
    <property type="entry name" value="DTB_synth"/>
    <property type="match status" value="1"/>
</dbReference>
<dbReference type="InterPro" id="IPR027417">
    <property type="entry name" value="P-loop_NTPase"/>
</dbReference>
<comment type="caution">
    <text evidence="9">Lacks conserved residue(s) required for the propagation of feature annotation.</text>
</comment>
<dbReference type="InterPro" id="IPR004472">
    <property type="entry name" value="DTB_synth_BioD"/>
</dbReference>
<dbReference type="CDD" id="cd03109">
    <property type="entry name" value="DTBS"/>
    <property type="match status" value="1"/>
</dbReference>
<feature type="binding site" evidence="9">
    <location>
        <begin position="114"/>
        <end position="117"/>
    </location>
    <ligand>
        <name>ATP</name>
        <dbReference type="ChEBI" id="CHEBI:30616"/>
    </ligand>
</feature>
<dbReference type="OrthoDB" id="9802097at2"/>
<keyword evidence="2 9" id="KW-0436">Ligase</keyword>
<feature type="binding site" evidence="9">
    <location>
        <begin position="205"/>
        <end position="207"/>
    </location>
    <ligand>
        <name>ATP</name>
        <dbReference type="ChEBI" id="CHEBI:30616"/>
    </ligand>
</feature>
<evidence type="ECO:0000256" key="6">
    <source>
        <dbReference type="ARBA" id="ARBA00022840"/>
    </source>
</evidence>
<feature type="active site" evidence="9">
    <location>
        <position position="37"/>
    </location>
</feature>
<proteinExistence type="inferred from homology"/>
<dbReference type="KEGG" id="aqt:FN924_04570"/>
<feature type="binding site" evidence="9">
    <location>
        <begin position="12"/>
        <end position="17"/>
    </location>
    <ligand>
        <name>ATP</name>
        <dbReference type="ChEBI" id="CHEBI:30616"/>
    </ligand>
</feature>
<dbReference type="UniPathway" id="UPA00078">
    <property type="reaction ID" value="UER00161"/>
</dbReference>
<dbReference type="EMBL" id="CP041666">
    <property type="protein sequence ID" value="QDP39512.1"/>
    <property type="molecule type" value="Genomic_DNA"/>
</dbReference>
<keyword evidence="7 9" id="KW-0460">Magnesium</keyword>
<evidence type="ECO:0000313" key="10">
    <source>
        <dbReference type="EMBL" id="QDP39512.1"/>
    </source>
</evidence>
<dbReference type="GO" id="GO:0000287">
    <property type="term" value="F:magnesium ion binding"/>
    <property type="evidence" value="ECO:0007669"/>
    <property type="project" value="UniProtKB-UniRule"/>
</dbReference>
<sequence>MPGVFITATSKNIGKTVLTTCLTYALNKKGIDTVPYKPVQCGAIQKDGSWVSPDAEVYRNVYQPRNEEEINTYLYKPRFSPHLAAQLANDPINPKKILSNYEKLEQDHDFVLVEGPGGLAVPLIDEHYGNAELVKDLNLPLFVVASAEVGTLNHTVMTVSYARSKHIDVQGIILNQYPEHPSEGIQENPVMLEKMTGVPVIGMVPHVDDIETKLKDKAVLDIMTENIDVDYIANESNS</sequence>
<feature type="binding site" evidence="9">
    <location>
        <position position="54"/>
    </location>
    <ligand>
        <name>Mg(2+)</name>
        <dbReference type="ChEBI" id="CHEBI:18420"/>
    </ligand>
</feature>
<dbReference type="SUPFAM" id="SSF52540">
    <property type="entry name" value="P-loop containing nucleoside triphosphate hydrolases"/>
    <property type="match status" value="1"/>
</dbReference>
<feature type="binding site" evidence="9">
    <location>
        <position position="54"/>
    </location>
    <ligand>
        <name>ATP</name>
        <dbReference type="ChEBI" id="CHEBI:30616"/>
    </ligand>
</feature>